<evidence type="ECO:0000256" key="4">
    <source>
        <dbReference type="ARBA" id="ARBA00022989"/>
    </source>
</evidence>
<comment type="subcellular location">
    <subcellularLocation>
        <location evidence="6">Cell membrane</location>
    </subcellularLocation>
    <subcellularLocation>
        <location evidence="1">Membrane</location>
        <topology evidence="1">Multi-pass membrane protein</topology>
    </subcellularLocation>
</comment>
<evidence type="ECO:0000256" key="2">
    <source>
        <dbReference type="ARBA" id="ARBA00005278"/>
    </source>
</evidence>
<organism evidence="8 9">
    <name type="scientific">Bacillus thermotolerans</name>
    <name type="common">Quasibacillus thermotolerans</name>
    <dbReference type="NCBI Taxonomy" id="1221996"/>
    <lineage>
        <taxon>Bacteria</taxon>
        <taxon>Bacillati</taxon>
        <taxon>Bacillota</taxon>
        <taxon>Bacilli</taxon>
        <taxon>Bacillales</taxon>
        <taxon>Bacillaceae</taxon>
        <taxon>Bacillus</taxon>
    </lineage>
</organism>
<dbReference type="AlphaFoldDB" id="A0A0F5HSK2"/>
<dbReference type="PANTHER" id="PTHR22550">
    <property type="entry name" value="SPORE GERMINATION PROTEIN"/>
    <property type="match status" value="1"/>
</dbReference>
<dbReference type="GO" id="GO:0009847">
    <property type="term" value="P:spore germination"/>
    <property type="evidence" value="ECO:0007669"/>
    <property type="project" value="UniProtKB-UniRule"/>
</dbReference>
<feature type="transmembrane region" description="Helical" evidence="7">
    <location>
        <begin position="437"/>
        <end position="459"/>
    </location>
</feature>
<sequence>MNKLFRRMKRLFGNQGAESKRPSPNTEATVLQPLNEQSLIQHFKMCQDVKHHVYKLNPDDEQSRILLLYCEGLSDNQTFIHETVLPHLTRFYENNGFHHQEEIVESSQLQLEFVTLEEWEQTAETDIFEGKLLLFIPTLRSLFSLDISKKPARNPEESSIEVSVRGPKDGFVEELGVNVALIRKRIKSTSMVYETKKVGVRTKTTVAILYMRDIVDPKIVQDVKNKLDDLHIDGAFSATQLEELMEPTKALFPLMGYTGRPDFTVNCMLNGRVALIVDGTPAALIAPANLFLLVKAPEDIHFTALSATFGQTLRLLGLSVSLLLPAFFVAILSYHQDQLPYYLLATLGINRLGIPFDVATEMFIALIFLEILREAGTRLPSAVGSTVTVVGGLILGDAGIRAGFLSPGIVVIGAITQIFGSTLSSLSLAGTISILRFFLFILSAMLGIYGFFLGLFIVLSHLASLRSCGLPYLAPISPPFKDLANALFRLPWPWRNTRPDMLKTRDSTRQGDRHK</sequence>
<name>A0A0F5HSK2_BACTR</name>
<keyword evidence="4 7" id="KW-1133">Transmembrane helix</keyword>
<gene>
    <name evidence="8" type="ORF">QY95_03253</name>
</gene>
<keyword evidence="3 7" id="KW-0812">Transmembrane</keyword>
<accession>A0A0F5HSK2</accession>
<evidence type="ECO:0000313" key="8">
    <source>
        <dbReference type="EMBL" id="KKB36005.1"/>
    </source>
</evidence>
<keyword evidence="9" id="KW-1185">Reference proteome</keyword>
<evidence type="ECO:0000256" key="5">
    <source>
        <dbReference type="ARBA" id="ARBA00023136"/>
    </source>
</evidence>
<dbReference type="STRING" id="1221996.QY95_03253"/>
<dbReference type="EMBL" id="JWIR02000066">
    <property type="protein sequence ID" value="KKB36005.1"/>
    <property type="molecule type" value="Genomic_DNA"/>
</dbReference>
<evidence type="ECO:0000256" key="6">
    <source>
        <dbReference type="PIRNR" id="PIRNR005690"/>
    </source>
</evidence>
<feature type="transmembrane region" description="Helical" evidence="7">
    <location>
        <begin position="315"/>
        <end position="334"/>
    </location>
</feature>
<evidence type="ECO:0000256" key="7">
    <source>
        <dbReference type="SAM" id="Phobius"/>
    </source>
</evidence>
<dbReference type="Proteomes" id="UP000031563">
    <property type="component" value="Unassembled WGS sequence"/>
</dbReference>
<keyword evidence="5 6" id="KW-0472">Membrane</keyword>
<dbReference type="InterPro" id="IPR050768">
    <property type="entry name" value="UPF0353/GerABKA_families"/>
</dbReference>
<feature type="transmembrane region" description="Helical" evidence="7">
    <location>
        <begin position="354"/>
        <end position="372"/>
    </location>
</feature>
<evidence type="ECO:0000256" key="3">
    <source>
        <dbReference type="ARBA" id="ARBA00022692"/>
    </source>
</evidence>
<dbReference type="GO" id="GO:0005886">
    <property type="term" value="C:plasma membrane"/>
    <property type="evidence" value="ECO:0007669"/>
    <property type="project" value="UniProtKB-SubCell"/>
</dbReference>
<protein>
    <submittedName>
        <fullName evidence="8">Spore germination protein GerKA</fullName>
    </submittedName>
</protein>
<feature type="transmembrane region" description="Helical" evidence="7">
    <location>
        <begin position="379"/>
        <end position="396"/>
    </location>
</feature>
<dbReference type="InterPro" id="IPR004995">
    <property type="entry name" value="Spore_Ger"/>
</dbReference>
<evidence type="ECO:0000313" key="9">
    <source>
        <dbReference type="Proteomes" id="UP000031563"/>
    </source>
</evidence>
<comment type="caution">
    <text evidence="8">The sequence shown here is derived from an EMBL/GenBank/DDBJ whole genome shotgun (WGS) entry which is preliminary data.</text>
</comment>
<dbReference type="RefSeq" id="WP_254656562.1">
    <property type="nucleotide sequence ID" value="NZ_JWIR02000066.1"/>
</dbReference>
<reference evidence="8" key="1">
    <citation type="submission" date="2015-02" db="EMBL/GenBank/DDBJ databases">
        <title>Genome Assembly of Bacillaceae bacterium MTCC 8252.</title>
        <authorList>
            <person name="Verma A."/>
            <person name="Khatri I."/>
            <person name="Mual P."/>
            <person name="Subramanian S."/>
            <person name="Krishnamurthi S."/>
        </authorList>
    </citation>
    <scope>NUCLEOTIDE SEQUENCE [LARGE SCALE GENOMIC DNA]</scope>
    <source>
        <strain evidence="8">MTCC 8252</strain>
    </source>
</reference>
<proteinExistence type="inferred from homology"/>
<dbReference type="PANTHER" id="PTHR22550:SF5">
    <property type="entry name" value="LEUCINE ZIPPER PROTEIN 4"/>
    <property type="match status" value="1"/>
</dbReference>
<comment type="similarity">
    <text evidence="2 6">Belongs to the GerABKA family.</text>
</comment>
<evidence type="ECO:0000256" key="1">
    <source>
        <dbReference type="ARBA" id="ARBA00004141"/>
    </source>
</evidence>
<dbReference type="PIRSF" id="PIRSF005690">
    <property type="entry name" value="GerBA"/>
    <property type="match status" value="1"/>
</dbReference>
<dbReference type="Pfam" id="PF03323">
    <property type="entry name" value="GerA"/>
    <property type="match status" value="1"/>
</dbReference>
<feature type="transmembrane region" description="Helical" evidence="7">
    <location>
        <begin position="408"/>
        <end position="430"/>
    </location>
</feature>